<comment type="caution">
    <text evidence="2">The sequence shown here is derived from an EMBL/GenBank/DDBJ whole genome shotgun (WGS) entry which is preliminary data.</text>
</comment>
<sequence length="220" mass="25588">MINWFKKKRKINYPDFWKSYARKFNDSLPEDLNSIRFVVLDTETTGFDYENDRVLSIGALSLKNNTLIVNESFEVFLDQHFYHAKNVEIHGILRDGKQDRITELEALMLFLEFIGNAVLVAHHARFDINMINHALKRHGMPKLKNKVLDTSVLYKKTLIATPLSRPQEVYSLDYLADKFDISTKDRHTALGDAFITALAFLKILVKLKAQRNFTVKKLVR</sequence>
<gene>
    <name evidence="2" type="ORF">ACFOUT_18390</name>
</gene>
<accession>A0ABV8JTM3</accession>
<proteinExistence type="predicted"/>
<dbReference type="InterPro" id="IPR013520">
    <property type="entry name" value="Ribonucl_H"/>
</dbReference>
<organism evidence="2 3">
    <name type="scientific">Euzebyella saccharophila</name>
    <dbReference type="NCBI Taxonomy" id="679664"/>
    <lineage>
        <taxon>Bacteria</taxon>
        <taxon>Pseudomonadati</taxon>
        <taxon>Bacteroidota</taxon>
        <taxon>Flavobacteriia</taxon>
        <taxon>Flavobacteriales</taxon>
        <taxon>Flavobacteriaceae</taxon>
        <taxon>Euzebyella</taxon>
    </lineage>
</organism>
<dbReference type="InterPro" id="IPR036397">
    <property type="entry name" value="RNaseH_sf"/>
</dbReference>
<dbReference type="Pfam" id="PF00929">
    <property type="entry name" value="RNase_T"/>
    <property type="match status" value="1"/>
</dbReference>
<protein>
    <submittedName>
        <fullName evidence="2">PolC-type DNA polymerase III</fullName>
    </submittedName>
</protein>
<dbReference type="InterPro" id="IPR006054">
    <property type="entry name" value="DnaQ"/>
</dbReference>
<dbReference type="CDD" id="cd06127">
    <property type="entry name" value="DEDDh"/>
    <property type="match status" value="1"/>
</dbReference>
<dbReference type="PANTHER" id="PTHR30231">
    <property type="entry name" value="DNA POLYMERASE III SUBUNIT EPSILON"/>
    <property type="match status" value="1"/>
</dbReference>
<dbReference type="Proteomes" id="UP001595814">
    <property type="component" value="Unassembled WGS sequence"/>
</dbReference>
<dbReference type="RefSeq" id="WP_192462981.1">
    <property type="nucleotide sequence ID" value="NZ_JACYFJ010000005.1"/>
</dbReference>
<dbReference type="Gene3D" id="3.30.420.10">
    <property type="entry name" value="Ribonuclease H-like superfamily/Ribonuclease H"/>
    <property type="match status" value="1"/>
</dbReference>
<dbReference type="NCBIfam" id="TIGR00573">
    <property type="entry name" value="dnaq"/>
    <property type="match status" value="1"/>
</dbReference>
<reference evidence="3" key="1">
    <citation type="journal article" date="2019" name="Int. J. Syst. Evol. Microbiol.">
        <title>The Global Catalogue of Microorganisms (GCM) 10K type strain sequencing project: providing services to taxonomists for standard genome sequencing and annotation.</title>
        <authorList>
            <consortium name="The Broad Institute Genomics Platform"/>
            <consortium name="The Broad Institute Genome Sequencing Center for Infectious Disease"/>
            <person name="Wu L."/>
            <person name="Ma J."/>
        </authorList>
    </citation>
    <scope>NUCLEOTIDE SEQUENCE [LARGE SCALE GENOMIC DNA]</scope>
    <source>
        <strain evidence="3">CECT 7477</strain>
    </source>
</reference>
<dbReference type="EMBL" id="JBHSAW010000025">
    <property type="protein sequence ID" value="MFC4097860.1"/>
    <property type="molecule type" value="Genomic_DNA"/>
</dbReference>
<evidence type="ECO:0000259" key="1">
    <source>
        <dbReference type="SMART" id="SM00479"/>
    </source>
</evidence>
<name>A0ABV8JTM3_9FLAO</name>
<feature type="domain" description="Exonuclease" evidence="1">
    <location>
        <begin position="36"/>
        <end position="209"/>
    </location>
</feature>
<evidence type="ECO:0000313" key="2">
    <source>
        <dbReference type="EMBL" id="MFC4097860.1"/>
    </source>
</evidence>
<dbReference type="SUPFAM" id="SSF53098">
    <property type="entry name" value="Ribonuclease H-like"/>
    <property type="match status" value="1"/>
</dbReference>
<dbReference type="InterPro" id="IPR012337">
    <property type="entry name" value="RNaseH-like_sf"/>
</dbReference>
<evidence type="ECO:0000313" key="3">
    <source>
        <dbReference type="Proteomes" id="UP001595814"/>
    </source>
</evidence>
<dbReference type="PANTHER" id="PTHR30231:SF41">
    <property type="entry name" value="DNA POLYMERASE III SUBUNIT EPSILON"/>
    <property type="match status" value="1"/>
</dbReference>
<keyword evidence="3" id="KW-1185">Reference proteome</keyword>
<dbReference type="SMART" id="SM00479">
    <property type="entry name" value="EXOIII"/>
    <property type="match status" value="1"/>
</dbReference>